<comment type="caution">
    <text evidence="1">The sequence shown here is derived from an EMBL/GenBank/DDBJ whole genome shotgun (WGS) entry which is preliminary data.</text>
</comment>
<keyword evidence="2" id="KW-1185">Reference proteome</keyword>
<dbReference type="EMBL" id="CASHSV030000716">
    <property type="protein sequence ID" value="CAJ2675592.1"/>
    <property type="molecule type" value="Genomic_DNA"/>
</dbReference>
<gene>
    <name evidence="1" type="ORF">MILVUS5_LOCUS38574</name>
</gene>
<accession>A0ACB0M162</accession>
<evidence type="ECO:0000313" key="2">
    <source>
        <dbReference type="Proteomes" id="UP001177021"/>
    </source>
</evidence>
<proteinExistence type="predicted"/>
<name>A0ACB0M162_TRIPR</name>
<evidence type="ECO:0000313" key="1">
    <source>
        <dbReference type="EMBL" id="CAJ2675592.1"/>
    </source>
</evidence>
<reference evidence="1" key="1">
    <citation type="submission" date="2023-10" db="EMBL/GenBank/DDBJ databases">
        <authorList>
            <person name="Rodriguez Cubillos JULIANA M."/>
            <person name="De Vega J."/>
        </authorList>
    </citation>
    <scope>NUCLEOTIDE SEQUENCE</scope>
</reference>
<protein>
    <submittedName>
        <fullName evidence="1">Uncharacterized protein</fullName>
    </submittedName>
</protein>
<organism evidence="1 2">
    <name type="scientific">Trifolium pratense</name>
    <name type="common">Red clover</name>
    <dbReference type="NCBI Taxonomy" id="57577"/>
    <lineage>
        <taxon>Eukaryota</taxon>
        <taxon>Viridiplantae</taxon>
        <taxon>Streptophyta</taxon>
        <taxon>Embryophyta</taxon>
        <taxon>Tracheophyta</taxon>
        <taxon>Spermatophyta</taxon>
        <taxon>Magnoliopsida</taxon>
        <taxon>eudicotyledons</taxon>
        <taxon>Gunneridae</taxon>
        <taxon>Pentapetalae</taxon>
        <taxon>rosids</taxon>
        <taxon>fabids</taxon>
        <taxon>Fabales</taxon>
        <taxon>Fabaceae</taxon>
        <taxon>Papilionoideae</taxon>
        <taxon>50 kb inversion clade</taxon>
        <taxon>NPAAA clade</taxon>
        <taxon>Hologalegina</taxon>
        <taxon>IRL clade</taxon>
        <taxon>Trifolieae</taxon>
        <taxon>Trifolium</taxon>
    </lineage>
</organism>
<dbReference type="Proteomes" id="UP001177021">
    <property type="component" value="Unassembled WGS sequence"/>
</dbReference>
<sequence>MKKDCSKYALWREKKGNFLTFVCSEINFVSVPKDTWWVDAGATTHISMSMQGCLWSRPPSDAERFIYVGDGNKVAVEAIGTFRLLLKTGFHLDLVETYVAPSIRRNLISISILDKSGYTCSFGNNKFSLSYDSNVVGYGSLNDNLYMLDIECPYNKIMQVESHGTKRKLNENSATLWHKRLGHISKQRIQRLMSDDILGSLDLSDFQCGIVPQYTMPGKPSMNGVAERRNRTLKDMVRSMISHSSLPESFWGEALKTAVYILNRVPSKAVAKTPYELWTGKKPSIRHLHIWGCPAEARPYRPHEGKLDAKTISCYFIGYAERSYGYKFYNPITRTIFETGNARFLEDVEFGGEGNIRSVVFDEETVTDND</sequence>